<dbReference type="AlphaFoldDB" id="A0A455WCH2"/>
<organism evidence="1">
    <name type="scientific">Marinobacter nauticus</name>
    <name type="common">Marinobacter hydrocarbonoclasticus</name>
    <name type="synonym">Marinobacter aquaeolei</name>
    <dbReference type="NCBI Taxonomy" id="2743"/>
    <lineage>
        <taxon>Bacteria</taxon>
        <taxon>Pseudomonadati</taxon>
        <taxon>Pseudomonadota</taxon>
        <taxon>Gammaproteobacteria</taxon>
        <taxon>Pseudomonadales</taxon>
        <taxon>Marinobacteraceae</taxon>
        <taxon>Marinobacter</taxon>
    </lineage>
</organism>
<proteinExistence type="predicted"/>
<sequence>MNQVEKWEKIEIELRAAFSLLPKNIVESDNGYRESDFLAFLEANELLLAMEELDGVIEDNPNPGRAFWEHLLKAANLMGYLHANRYKSILASTT</sequence>
<evidence type="ECO:0000313" key="1">
    <source>
        <dbReference type="EMBL" id="BBJ04405.1"/>
    </source>
</evidence>
<reference evidence="1" key="1">
    <citation type="submission" date="2019-03" db="EMBL/GenBank/DDBJ databases">
        <title>Whole genome analysis of nitrate-reducing bacteria Marinobacter hydrocarbonoclasticus YB03.</title>
        <authorList>
            <person name="Azam A.H."/>
            <person name="Yuk S.R."/>
            <person name="Kamarisima K."/>
            <person name="Miyanaga K."/>
            <person name="Tanji Y."/>
        </authorList>
    </citation>
    <scope>NUCLEOTIDE SEQUENCE</scope>
    <source>
        <strain evidence="1">YB03</strain>
    </source>
</reference>
<name>A0A455WCH2_MARNT</name>
<protein>
    <submittedName>
        <fullName evidence="1">Uncharacterized protein</fullName>
    </submittedName>
</protein>
<accession>A0A455WCH2</accession>
<gene>
    <name evidence="1" type="ORF">YBY_22540</name>
</gene>
<dbReference type="EMBL" id="AP019537">
    <property type="protein sequence ID" value="BBJ04405.1"/>
    <property type="molecule type" value="Genomic_DNA"/>
</dbReference>